<evidence type="ECO:0000256" key="2">
    <source>
        <dbReference type="SAM" id="Coils"/>
    </source>
</evidence>
<evidence type="ECO:0000313" key="5">
    <source>
        <dbReference type="Proteomes" id="UP000028006"/>
    </source>
</evidence>
<dbReference type="Gene3D" id="1.10.10.60">
    <property type="entry name" value="Homeodomain-like"/>
    <property type="match status" value="1"/>
</dbReference>
<proteinExistence type="inferred from homology"/>
<keyword evidence="5" id="KW-1185">Reference proteome</keyword>
<dbReference type="GO" id="GO:0006313">
    <property type="term" value="P:DNA transposition"/>
    <property type="evidence" value="ECO:0007669"/>
    <property type="project" value="InterPro"/>
</dbReference>
<dbReference type="InterPro" id="IPR009057">
    <property type="entry name" value="Homeodomain-like_sf"/>
</dbReference>
<name>A0A081MZT8_9GAMM</name>
<protein>
    <recommendedName>
        <fullName evidence="6">Transposase</fullName>
    </recommendedName>
</protein>
<feature type="region of interest" description="Disordered" evidence="3">
    <location>
        <begin position="52"/>
        <end position="79"/>
    </location>
</feature>
<dbReference type="AlphaFoldDB" id="A0A081MZT8"/>
<dbReference type="RefSeq" id="WP_034879460.1">
    <property type="nucleotide sequence ID" value="NZ_JOKG01000006.1"/>
</dbReference>
<accession>A0A081MZT8</accession>
<evidence type="ECO:0008006" key="6">
    <source>
        <dbReference type="Google" id="ProtNLM"/>
    </source>
</evidence>
<dbReference type="InterPro" id="IPR002514">
    <property type="entry name" value="Transposase_8"/>
</dbReference>
<evidence type="ECO:0000256" key="3">
    <source>
        <dbReference type="SAM" id="MobiDB-lite"/>
    </source>
</evidence>
<evidence type="ECO:0000313" key="4">
    <source>
        <dbReference type="EMBL" id="KEQ11711.1"/>
    </source>
</evidence>
<feature type="compositionally biased region" description="Basic and acidic residues" evidence="3">
    <location>
        <begin position="52"/>
        <end position="78"/>
    </location>
</feature>
<comment type="caution">
    <text evidence="4">The sequence shown here is derived from an EMBL/GenBank/DDBJ whole genome shotgun (WGS) entry which is preliminary data.</text>
</comment>
<dbReference type="Pfam" id="PF01527">
    <property type="entry name" value="HTH_Tnp_1"/>
    <property type="match status" value="1"/>
</dbReference>
<dbReference type="Proteomes" id="UP000028006">
    <property type="component" value="Unassembled WGS sequence"/>
</dbReference>
<sequence length="112" mass="12673">MAERKRGSYTPEFRQKAADLAMASGVRLGDIAKTLDLVPSTLSNWVARRKQELGKGSVKKEATEQQKAEQLPLEKEKPLVNSSTEIEKLKLEIKRLQQERKVVKEAIRLLTS</sequence>
<feature type="coiled-coil region" evidence="2">
    <location>
        <begin position="79"/>
        <end position="106"/>
    </location>
</feature>
<comment type="similarity">
    <text evidence="1">Belongs to the transposase 8 family.</text>
</comment>
<evidence type="ECO:0000256" key="1">
    <source>
        <dbReference type="ARBA" id="ARBA00009964"/>
    </source>
</evidence>
<organism evidence="4 5">
    <name type="scientific">Endozoicomonas montiporae</name>
    <dbReference type="NCBI Taxonomy" id="1027273"/>
    <lineage>
        <taxon>Bacteria</taxon>
        <taxon>Pseudomonadati</taxon>
        <taxon>Pseudomonadota</taxon>
        <taxon>Gammaproteobacteria</taxon>
        <taxon>Oceanospirillales</taxon>
        <taxon>Endozoicomonadaceae</taxon>
        <taxon>Endozoicomonas</taxon>
    </lineage>
</organism>
<dbReference type="SUPFAM" id="SSF46689">
    <property type="entry name" value="Homeodomain-like"/>
    <property type="match status" value="1"/>
</dbReference>
<dbReference type="EMBL" id="JOKG01000006">
    <property type="protein sequence ID" value="KEQ11711.1"/>
    <property type="molecule type" value="Genomic_DNA"/>
</dbReference>
<dbReference type="GO" id="GO:0003677">
    <property type="term" value="F:DNA binding"/>
    <property type="evidence" value="ECO:0007669"/>
    <property type="project" value="InterPro"/>
</dbReference>
<reference evidence="4 5" key="1">
    <citation type="submission" date="2014-06" db="EMBL/GenBank/DDBJ databases">
        <title>Whole Genome Sequences of Three Symbiotic Endozoicomonas Bacteria.</title>
        <authorList>
            <person name="Neave M.J."/>
            <person name="Apprill A."/>
            <person name="Voolstra C.R."/>
        </authorList>
    </citation>
    <scope>NUCLEOTIDE SEQUENCE [LARGE SCALE GENOMIC DNA]</scope>
    <source>
        <strain evidence="4 5">LMG 24815</strain>
    </source>
</reference>
<dbReference type="GO" id="GO:0004803">
    <property type="term" value="F:transposase activity"/>
    <property type="evidence" value="ECO:0007669"/>
    <property type="project" value="InterPro"/>
</dbReference>
<keyword evidence="2" id="KW-0175">Coiled coil</keyword>
<gene>
    <name evidence="4" type="ORF">GZ77_24695</name>
</gene>